<evidence type="ECO:0000256" key="2">
    <source>
        <dbReference type="SAM" id="SignalP"/>
    </source>
</evidence>
<keyword evidence="2" id="KW-0732">Signal</keyword>
<proteinExistence type="predicted"/>
<name>A0A1I5BRM0_PSUAM</name>
<dbReference type="Proteomes" id="UP000199614">
    <property type="component" value="Unassembled WGS sequence"/>
</dbReference>
<feature type="chain" id="PRO_5011676482" evidence="2">
    <location>
        <begin position="36"/>
        <end position="117"/>
    </location>
</feature>
<keyword evidence="4" id="KW-1185">Reference proteome</keyword>
<dbReference type="InterPro" id="IPR006311">
    <property type="entry name" value="TAT_signal"/>
</dbReference>
<dbReference type="RefSeq" id="WP_093346576.1">
    <property type="nucleotide sequence ID" value="NZ_FOUY01000021.1"/>
</dbReference>
<evidence type="ECO:0000256" key="1">
    <source>
        <dbReference type="SAM" id="MobiDB-lite"/>
    </source>
</evidence>
<protein>
    <submittedName>
        <fullName evidence="3">Uncharacterized protein</fullName>
    </submittedName>
</protein>
<dbReference type="STRING" id="260086.SAMN05216207_102115"/>
<gene>
    <name evidence="3" type="ORF">SAMN05216207_102115</name>
</gene>
<evidence type="ECO:0000313" key="4">
    <source>
        <dbReference type="Proteomes" id="UP000199614"/>
    </source>
</evidence>
<dbReference type="OrthoDB" id="3579197at2"/>
<accession>A0A1I5BRM0</accession>
<evidence type="ECO:0000313" key="3">
    <source>
        <dbReference type="EMBL" id="SFN77370.1"/>
    </source>
</evidence>
<reference evidence="3 4" key="1">
    <citation type="submission" date="2016-10" db="EMBL/GenBank/DDBJ databases">
        <authorList>
            <person name="de Groot N.N."/>
        </authorList>
    </citation>
    <scope>NUCLEOTIDE SEQUENCE [LARGE SCALE GENOMIC DNA]</scope>
    <source>
        <strain evidence="3 4">CGMCC 4.1877</strain>
    </source>
</reference>
<sequence>MPQHRARPASRIRLIAGGAALAGTALIGLSGAAQAATPDLVPDLGPLLSAPNDDQPDPAPTAPYVEPSYTAFDSGEPIQQLRDFAPAGVPVTGLVDVVTKAPKQITPTVLQNGTVGE</sequence>
<dbReference type="EMBL" id="FOUY01000021">
    <property type="protein sequence ID" value="SFN77370.1"/>
    <property type="molecule type" value="Genomic_DNA"/>
</dbReference>
<organism evidence="3 4">
    <name type="scientific">Pseudonocardia ammonioxydans</name>
    <dbReference type="NCBI Taxonomy" id="260086"/>
    <lineage>
        <taxon>Bacteria</taxon>
        <taxon>Bacillati</taxon>
        <taxon>Actinomycetota</taxon>
        <taxon>Actinomycetes</taxon>
        <taxon>Pseudonocardiales</taxon>
        <taxon>Pseudonocardiaceae</taxon>
        <taxon>Pseudonocardia</taxon>
    </lineage>
</organism>
<dbReference type="AlphaFoldDB" id="A0A1I5BRM0"/>
<dbReference type="PROSITE" id="PS51318">
    <property type="entry name" value="TAT"/>
    <property type="match status" value="1"/>
</dbReference>
<feature type="region of interest" description="Disordered" evidence="1">
    <location>
        <begin position="44"/>
        <end position="69"/>
    </location>
</feature>
<feature type="signal peptide" evidence="2">
    <location>
        <begin position="1"/>
        <end position="35"/>
    </location>
</feature>